<keyword evidence="2" id="KW-1185">Reference proteome</keyword>
<comment type="caution">
    <text evidence="1">The sequence shown here is derived from an EMBL/GenBank/DDBJ whole genome shotgun (WGS) entry which is preliminary data.</text>
</comment>
<reference evidence="1 2" key="1">
    <citation type="submission" date="2017-04" db="EMBL/GenBank/DDBJ databases">
        <title>Draft genome sequence of Zooshikella ganghwensis VG4 isolated from Red Sea sediments.</title>
        <authorList>
            <person name="Rehman Z."/>
            <person name="Alam I."/>
            <person name="Kamau A."/>
            <person name="Bajic V."/>
            <person name="Leiknes T."/>
        </authorList>
    </citation>
    <scope>NUCLEOTIDE SEQUENCE [LARGE SCALE GENOMIC DNA]</scope>
    <source>
        <strain evidence="1 2">VG4</strain>
    </source>
</reference>
<dbReference type="Proteomes" id="UP000257039">
    <property type="component" value="Unassembled WGS sequence"/>
</dbReference>
<proteinExistence type="predicted"/>
<dbReference type="RefSeq" id="WP_027709188.1">
    <property type="nucleotide sequence ID" value="NZ_NDXW01000001.1"/>
</dbReference>
<gene>
    <name evidence="1" type="ORF">B9G39_13660</name>
</gene>
<sequence length="112" mass="12863">MRIPSKYIFIQILLLIIGMSFLRVGLAKVYCGPYMVKKGLTTAEVKNICGEPMSIDDLGTIIEETKEDKKTKIIRETVVLRWTYGKPGLPFNYITFYNGKVKRIEEGKIMVR</sequence>
<dbReference type="EMBL" id="NDXW01000001">
    <property type="protein sequence ID" value="RDH44399.1"/>
    <property type="molecule type" value="Genomic_DNA"/>
</dbReference>
<organism evidence="1 2">
    <name type="scientific">Zooshikella ganghwensis</name>
    <dbReference type="NCBI Taxonomy" id="202772"/>
    <lineage>
        <taxon>Bacteria</taxon>
        <taxon>Pseudomonadati</taxon>
        <taxon>Pseudomonadota</taxon>
        <taxon>Gammaproteobacteria</taxon>
        <taxon>Oceanospirillales</taxon>
        <taxon>Zooshikellaceae</taxon>
        <taxon>Zooshikella</taxon>
    </lineage>
</organism>
<dbReference type="Pfam" id="PF11006">
    <property type="entry name" value="DUF2845"/>
    <property type="match status" value="1"/>
</dbReference>
<evidence type="ECO:0000313" key="2">
    <source>
        <dbReference type="Proteomes" id="UP000257039"/>
    </source>
</evidence>
<accession>A0A4P9VP07</accession>
<evidence type="ECO:0000313" key="1">
    <source>
        <dbReference type="EMBL" id="RDH44399.1"/>
    </source>
</evidence>
<name>A0A4P9VP07_9GAMM</name>
<dbReference type="AlphaFoldDB" id="A0A4P9VP07"/>
<protein>
    <submittedName>
        <fullName evidence="1">DUF2845 domain-containing protein</fullName>
    </submittedName>
</protein>
<dbReference type="InterPro" id="IPR021268">
    <property type="entry name" value="DUF2845"/>
</dbReference>